<organism evidence="2 3">
    <name type="scientific">Candidatus Carbonibacillus altaicus</name>
    <dbReference type="NCBI Taxonomy" id="2163959"/>
    <lineage>
        <taxon>Bacteria</taxon>
        <taxon>Bacillati</taxon>
        <taxon>Bacillota</taxon>
        <taxon>Bacilli</taxon>
        <taxon>Bacillales</taxon>
        <taxon>Candidatus Carbonibacillus</taxon>
    </lineage>
</organism>
<comment type="caution">
    <text evidence="2">The sequence shown here is derived from an EMBL/GenBank/DDBJ whole genome shotgun (WGS) entry which is preliminary data.</text>
</comment>
<dbReference type="AlphaFoldDB" id="A0A2R6Y5I9"/>
<dbReference type="InterPro" id="IPR042070">
    <property type="entry name" value="PucR_C-HTH_sf"/>
</dbReference>
<dbReference type="InterPro" id="IPR051448">
    <property type="entry name" value="CdaR-like_regulators"/>
</dbReference>
<reference evidence="3" key="1">
    <citation type="journal article" date="2018" name="Sci. Rep.">
        <title>Lignite coal burning seam in the remote Altai Mountains harbors a hydrogen-driven thermophilic microbial community.</title>
        <authorList>
            <person name="Kadnikov V.V."/>
            <person name="Mardanov A.V."/>
            <person name="Ivasenko D.A."/>
            <person name="Antsiferov D.V."/>
            <person name="Beletsky A.V."/>
            <person name="Karnachuk O.V."/>
            <person name="Ravin N.V."/>
        </authorList>
    </citation>
    <scope>NUCLEOTIDE SEQUENCE [LARGE SCALE GENOMIC DNA]</scope>
</reference>
<accession>A0A2R6Y5I9</accession>
<proteinExistence type="predicted"/>
<feature type="domain" description="PucR C-terminal helix-turn-helix" evidence="1">
    <location>
        <begin position="354"/>
        <end position="411"/>
    </location>
</feature>
<dbReference type="InterPro" id="IPR025736">
    <property type="entry name" value="PucR_C-HTH_dom"/>
</dbReference>
<dbReference type="SUPFAM" id="SSF46689">
    <property type="entry name" value="Homeodomain-like"/>
    <property type="match status" value="1"/>
</dbReference>
<dbReference type="Proteomes" id="UP000244338">
    <property type="component" value="Unassembled WGS sequence"/>
</dbReference>
<evidence type="ECO:0000313" key="3">
    <source>
        <dbReference type="Proteomes" id="UP000244338"/>
    </source>
</evidence>
<gene>
    <name evidence="2" type="ORF">BSOLF_0440</name>
</gene>
<evidence type="ECO:0000259" key="1">
    <source>
        <dbReference type="Pfam" id="PF13556"/>
    </source>
</evidence>
<dbReference type="InterPro" id="IPR009057">
    <property type="entry name" value="Homeodomain-like_sf"/>
</dbReference>
<dbReference type="Gene3D" id="1.10.10.2840">
    <property type="entry name" value="PucR C-terminal helix-turn-helix domain"/>
    <property type="match status" value="1"/>
</dbReference>
<sequence>MVYNHQKMQFYQIFGSKRSVFFMNEDLLRERLQKLAELLPGKTLVLLNSQHATNNPPSFDPSIAAFHLPIALSPIKNNIEAVIEVAIQPPPETDLTPWLTELSKAWILADGRAAPRINKGHHIKSTMERTLLRLTLEQWLSNALTYRLSFPDQTRFSLPPAIQRWWTQNKPVLIALAASHRTVPEQAISDIFGAYTDSHALYIRLHIHPEPSSNPTTPVSSASAPTIKNVWSQLMSSYKDNKNIAVLFIPLSIIEQGEGDVHDYLHGLSDAWVQEGYEKIRLIYAPPVQDINILPSAVRDLLYSMPLAESIELPLMNWQKNPLGWLIAHLSPAEYDYVRALYRPVFEILNDLELRQTLLTFIHHQGHIGETADALYLHRNTLLYRLDRIRKLSGLDPRRLDDLFLLYFILNVFNMKIAPAISLDLQHL</sequence>
<dbReference type="EMBL" id="PEBX01000001">
    <property type="protein sequence ID" value="PTQ57929.1"/>
    <property type="molecule type" value="Genomic_DNA"/>
</dbReference>
<name>A0A2R6Y5I9_9BACL</name>
<dbReference type="PANTHER" id="PTHR33744">
    <property type="entry name" value="CARBOHYDRATE DIACID REGULATOR"/>
    <property type="match status" value="1"/>
</dbReference>
<dbReference type="Pfam" id="PF13556">
    <property type="entry name" value="HTH_30"/>
    <property type="match status" value="1"/>
</dbReference>
<protein>
    <recommendedName>
        <fullName evidence="1">PucR C-terminal helix-turn-helix domain-containing protein</fullName>
    </recommendedName>
</protein>
<evidence type="ECO:0000313" key="2">
    <source>
        <dbReference type="EMBL" id="PTQ57929.1"/>
    </source>
</evidence>
<dbReference type="PANTHER" id="PTHR33744:SF15">
    <property type="entry name" value="CARBOHYDRATE DIACID REGULATOR"/>
    <property type="match status" value="1"/>
</dbReference>